<protein>
    <submittedName>
        <fullName evidence="3">YrhK family protein</fullName>
    </submittedName>
</protein>
<keyword evidence="1" id="KW-0472">Membrane</keyword>
<dbReference type="Proteomes" id="UP001597285">
    <property type="component" value="Unassembled WGS sequence"/>
</dbReference>
<dbReference type="RefSeq" id="WP_058919846.1">
    <property type="nucleotide sequence ID" value="NZ_JBHSQC010000015.1"/>
</dbReference>
<comment type="caution">
    <text evidence="3">The sequence shown here is derived from an EMBL/GenBank/DDBJ whole genome shotgun (WGS) entry which is preliminary data.</text>
</comment>
<reference evidence="4" key="1">
    <citation type="journal article" date="2019" name="Int. J. Syst. Evol. Microbiol.">
        <title>The Global Catalogue of Microorganisms (GCM) 10K type strain sequencing project: providing services to taxonomists for standard genome sequencing and annotation.</title>
        <authorList>
            <consortium name="The Broad Institute Genomics Platform"/>
            <consortium name="The Broad Institute Genome Sequencing Center for Infectious Disease"/>
            <person name="Wu L."/>
            <person name="Ma J."/>
        </authorList>
    </citation>
    <scope>NUCLEOTIDE SEQUENCE [LARGE SCALE GENOMIC DNA]</scope>
    <source>
        <strain evidence="4">KCTC 42143</strain>
    </source>
</reference>
<evidence type="ECO:0000259" key="2">
    <source>
        <dbReference type="Pfam" id="PF14145"/>
    </source>
</evidence>
<evidence type="ECO:0000256" key="1">
    <source>
        <dbReference type="SAM" id="Phobius"/>
    </source>
</evidence>
<organism evidence="3 4">
    <name type="scientific">Carnobacterium antarcticum</name>
    <dbReference type="NCBI Taxonomy" id="2126436"/>
    <lineage>
        <taxon>Bacteria</taxon>
        <taxon>Bacillati</taxon>
        <taxon>Bacillota</taxon>
        <taxon>Bacilli</taxon>
        <taxon>Lactobacillales</taxon>
        <taxon>Carnobacteriaceae</taxon>
        <taxon>Carnobacterium</taxon>
    </lineage>
</organism>
<dbReference type="InterPro" id="IPR025424">
    <property type="entry name" value="YrhK_domain"/>
</dbReference>
<evidence type="ECO:0000313" key="4">
    <source>
        <dbReference type="Proteomes" id="UP001597285"/>
    </source>
</evidence>
<keyword evidence="1" id="KW-1133">Transmembrane helix</keyword>
<evidence type="ECO:0000313" key="3">
    <source>
        <dbReference type="EMBL" id="MFD1799815.1"/>
    </source>
</evidence>
<accession>A0ABW4NNV7</accession>
<gene>
    <name evidence="3" type="ORF">ACFSBK_08140</name>
</gene>
<feature type="domain" description="YrhK" evidence="2">
    <location>
        <begin position="25"/>
        <end position="79"/>
    </location>
</feature>
<dbReference type="EMBL" id="JBHUFF010000014">
    <property type="protein sequence ID" value="MFD1799815.1"/>
    <property type="molecule type" value="Genomic_DNA"/>
</dbReference>
<proteinExistence type="predicted"/>
<feature type="transmembrane region" description="Helical" evidence="1">
    <location>
        <begin position="55"/>
        <end position="74"/>
    </location>
</feature>
<keyword evidence="4" id="KW-1185">Reference proteome</keyword>
<name>A0ABW4NNV7_9LACT</name>
<keyword evidence="1" id="KW-0812">Transmembrane</keyword>
<sequence length="87" mass="10105">MPKIKRKENDVEIVSKRFKIYFQKKYQVISLTNDVITGLMFIAGSLLNLFGAPAIYGNVIYLLASIFLTIRPLLKIFRHTWISKTKK</sequence>
<dbReference type="Pfam" id="PF14145">
    <property type="entry name" value="YrhK"/>
    <property type="match status" value="1"/>
</dbReference>
<feature type="transmembrane region" description="Helical" evidence="1">
    <location>
        <begin position="26"/>
        <end position="49"/>
    </location>
</feature>